<dbReference type="EMBL" id="JAAECE010000001">
    <property type="protein sequence ID" value="KAF1806015.1"/>
    <property type="molecule type" value="Genomic_DNA"/>
</dbReference>
<dbReference type="Pfam" id="PF04855">
    <property type="entry name" value="SNF5"/>
    <property type="match status" value="1"/>
</dbReference>
<dbReference type="GO" id="GO:0006338">
    <property type="term" value="P:chromatin remodeling"/>
    <property type="evidence" value="ECO:0007669"/>
    <property type="project" value="InterPro"/>
</dbReference>
<dbReference type="AlphaFoldDB" id="A0A8H4F5Y4"/>
<name>A0A8H4F5Y4_MUCCL</name>
<sequence>MYIHYATERDSSTHPLSNCLTSTAWDITCRHSSPESFAETMATDLGLGGEFKTAITHSIREQVHVFIKSLLLKGYEFGEGPVENDDLRRSFLPAIRNAVRDHCLVERFHTPYCTIVK</sequence>
<organism evidence="1 2">
    <name type="scientific">Mucor circinelloides f. lusitanicus</name>
    <name type="common">Mucor racemosus var. lusitanicus</name>
    <dbReference type="NCBI Taxonomy" id="29924"/>
    <lineage>
        <taxon>Eukaryota</taxon>
        <taxon>Fungi</taxon>
        <taxon>Fungi incertae sedis</taxon>
        <taxon>Mucoromycota</taxon>
        <taxon>Mucoromycotina</taxon>
        <taxon>Mucoromycetes</taxon>
        <taxon>Mucorales</taxon>
        <taxon>Mucorineae</taxon>
        <taxon>Mucoraceae</taxon>
        <taxon>Mucor</taxon>
    </lineage>
</organism>
<accession>A0A8H4F5Y4</accession>
<evidence type="ECO:0000313" key="1">
    <source>
        <dbReference type="EMBL" id="KAF1806015.1"/>
    </source>
</evidence>
<dbReference type="GO" id="GO:0000228">
    <property type="term" value="C:nuclear chromosome"/>
    <property type="evidence" value="ECO:0007669"/>
    <property type="project" value="InterPro"/>
</dbReference>
<evidence type="ECO:0000313" key="2">
    <source>
        <dbReference type="Proteomes" id="UP000469890"/>
    </source>
</evidence>
<proteinExistence type="predicted"/>
<dbReference type="InterPro" id="IPR006939">
    <property type="entry name" value="SNF5"/>
</dbReference>
<reference evidence="1 2" key="1">
    <citation type="submission" date="2019-09" db="EMBL/GenBank/DDBJ databases">
        <authorList>
            <consortium name="DOE Joint Genome Institute"/>
            <person name="Mondo S.J."/>
            <person name="Navarro-Mendoza M.I."/>
            <person name="Perez-Arques C."/>
            <person name="Panchal S."/>
            <person name="Nicolas F.E."/>
            <person name="Ganguly P."/>
            <person name="Pangilinan J."/>
            <person name="Grigoriev I."/>
            <person name="Heitman J."/>
            <person name="Sanya K."/>
            <person name="Garre V."/>
        </authorList>
    </citation>
    <scope>NUCLEOTIDE SEQUENCE [LARGE SCALE GENOMIC DNA]</scope>
    <source>
        <strain evidence="1 2">MU402</strain>
    </source>
</reference>
<gene>
    <name evidence="1" type="ORF">FB192DRAFT_1000257</name>
</gene>
<protein>
    <submittedName>
        <fullName evidence="1">Uncharacterized protein</fullName>
    </submittedName>
</protein>
<comment type="caution">
    <text evidence="1">The sequence shown here is derived from an EMBL/GenBank/DDBJ whole genome shotgun (WGS) entry which is preliminary data.</text>
</comment>
<dbReference type="Proteomes" id="UP000469890">
    <property type="component" value="Unassembled WGS sequence"/>
</dbReference>